<dbReference type="EMBL" id="MCFD01000005">
    <property type="protein sequence ID" value="ORX70780.1"/>
    <property type="molecule type" value="Genomic_DNA"/>
</dbReference>
<dbReference type="GeneID" id="63803945"/>
<dbReference type="RefSeq" id="XP_040744359.1">
    <property type="nucleotide sequence ID" value="XM_040887297.1"/>
</dbReference>
<keyword evidence="1" id="KW-1133">Transmembrane helix</keyword>
<keyword evidence="1" id="KW-0472">Membrane</keyword>
<dbReference type="Proteomes" id="UP000193922">
    <property type="component" value="Unassembled WGS sequence"/>
</dbReference>
<proteinExistence type="predicted"/>
<organism evidence="2 3">
    <name type="scientific">Linderina pennispora</name>
    <dbReference type="NCBI Taxonomy" id="61395"/>
    <lineage>
        <taxon>Eukaryota</taxon>
        <taxon>Fungi</taxon>
        <taxon>Fungi incertae sedis</taxon>
        <taxon>Zoopagomycota</taxon>
        <taxon>Kickxellomycotina</taxon>
        <taxon>Kickxellomycetes</taxon>
        <taxon>Kickxellales</taxon>
        <taxon>Kickxellaceae</taxon>
        <taxon>Linderina</taxon>
    </lineage>
</organism>
<dbReference type="AlphaFoldDB" id="A0A1Y1WB64"/>
<evidence type="ECO:0000256" key="1">
    <source>
        <dbReference type="SAM" id="Phobius"/>
    </source>
</evidence>
<reference evidence="2 3" key="1">
    <citation type="submission" date="2016-07" db="EMBL/GenBank/DDBJ databases">
        <title>Pervasive Adenine N6-methylation of Active Genes in Fungi.</title>
        <authorList>
            <consortium name="DOE Joint Genome Institute"/>
            <person name="Mondo S.J."/>
            <person name="Dannebaum R.O."/>
            <person name="Kuo R.C."/>
            <person name="Labutti K."/>
            <person name="Haridas S."/>
            <person name="Kuo A."/>
            <person name="Salamov A."/>
            <person name="Ahrendt S.R."/>
            <person name="Lipzen A."/>
            <person name="Sullivan W."/>
            <person name="Andreopoulos W.B."/>
            <person name="Clum A."/>
            <person name="Lindquist E."/>
            <person name="Daum C."/>
            <person name="Ramamoorthy G.K."/>
            <person name="Gryganskyi A."/>
            <person name="Culley D."/>
            <person name="Magnuson J.K."/>
            <person name="James T.Y."/>
            <person name="O'Malley M.A."/>
            <person name="Stajich J.E."/>
            <person name="Spatafora J.W."/>
            <person name="Visel A."/>
            <person name="Grigoriev I.V."/>
        </authorList>
    </citation>
    <scope>NUCLEOTIDE SEQUENCE [LARGE SCALE GENOMIC DNA]</scope>
    <source>
        <strain evidence="2 3">ATCC 12442</strain>
    </source>
</reference>
<evidence type="ECO:0000313" key="2">
    <source>
        <dbReference type="EMBL" id="ORX70780.1"/>
    </source>
</evidence>
<accession>A0A1Y1WB64</accession>
<protein>
    <submittedName>
        <fullName evidence="2">Uncharacterized protein</fullName>
    </submittedName>
</protein>
<name>A0A1Y1WB64_9FUNG</name>
<evidence type="ECO:0000313" key="3">
    <source>
        <dbReference type="Proteomes" id="UP000193922"/>
    </source>
</evidence>
<feature type="transmembrane region" description="Helical" evidence="1">
    <location>
        <begin position="12"/>
        <end position="29"/>
    </location>
</feature>
<comment type="caution">
    <text evidence="2">The sequence shown here is derived from an EMBL/GenBank/DDBJ whole genome shotgun (WGS) entry which is preliminary data.</text>
</comment>
<feature type="transmembrane region" description="Helical" evidence="1">
    <location>
        <begin position="100"/>
        <end position="121"/>
    </location>
</feature>
<gene>
    <name evidence="2" type="ORF">DL89DRAFT_266910</name>
</gene>
<keyword evidence="3" id="KW-1185">Reference proteome</keyword>
<keyword evidence="1" id="KW-0812">Transmembrane</keyword>
<sequence length="148" mass="16936">MPPLSETAFTLLARMTWPLVFGISVALCSPSSSKKRQITLLAKTCRILSKRAFLHDVNQMYRDQMYALSEDKDQYSRLFSIIGLSFGDSMDKRRNMERGFDIPMAVFFLLCSAIIAARAYYKHRELQDSLDSELPTTVTPLLKHTFSN</sequence>